<dbReference type="AlphaFoldDB" id="A0A1Z4GJT8"/>
<proteinExistence type="predicted"/>
<evidence type="ECO:0000256" key="1">
    <source>
        <dbReference type="SAM" id="MobiDB-lite"/>
    </source>
</evidence>
<evidence type="ECO:0000313" key="3">
    <source>
        <dbReference type="Proteomes" id="UP000218287"/>
    </source>
</evidence>
<dbReference type="InterPro" id="IPR010328">
    <property type="entry name" value="DUF928"/>
</dbReference>
<name>A0A1Z4GJT8_9CYAN</name>
<evidence type="ECO:0008006" key="4">
    <source>
        <dbReference type="Google" id="ProtNLM"/>
    </source>
</evidence>
<evidence type="ECO:0000313" key="2">
    <source>
        <dbReference type="EMBL" id="BAY17626.1"/>
    </source>
</evidence>
<feature type="region of interest" description="Disordered" evidence="1">
    <location>
        <begin position="41"/>
        <end position="62"/>
    </location>
</feature>
<feature type="compositionally biased region" description="Pro residues" evidence="1">
    <location>
        <begin position="44"/>
        <end position="54"/>
    </location>
</feature>
<protein>
    <recommendedName>
        <fullName evidence="4">DUF928 domain-containing protein</fullName>
    </recommendedName>
</protein>
<dbReference type="OrthoDB" id="536034at2"/>
<accession>A0A1Z4GJT8</accession>
<dbReference type="Proteomes" id="UP000218287">
    <property type="component" value="Chromosome"/>
</dbReference>
<reference evidence="2 3" key="1">
    <citation type="submission" date="2017-06" db="EMBL/GenBank/DDBJ databases">
        <title>Genome sequencing of cyanobaciteial culture collection at National Institute for Environmental Studies (NIES).</title>
        <authorList>
            <person name="Hirose Y."/>
            <person name="Shimura Y."/>
            <person name="Fujisawa T."/>
            <person name="Nakamura Y."/>
            <person name="Kawachi M."/>
        </authorList>
    </citation>
    <scope>NUCLEOTIDE SEQUENCE [LARGE SCALE GENOMIC DNA]</scope>
    <source>
        <strain evidence="2 3">NIES-21</strain>
    </source>
</reference>
<keyword evidence="3" id="KW-1185">Reference proteome</keyword>
<dbReference type="Pfam" id="PF06051">
    <property type="entry name" value="DUF928"/>
    <property type="match status" value="1"/>
</dbReference>
<gene>
    <name evidence="2" type="ORF">NIES21_34660</name>
</gene>
<sequence length="257" mass="28484">MRLLFGLTLSYLGFLTSQTLVLATPIPMASHNLKTLSQQVNFNPPKPPADPPPGGRVLGGAKRGSCPQVKQDLTALVPFTQEPPSVTNVWSLTTSAHPTFWFYVPYSQTANLPAMFVLQDQQSKDLYKQPIALPNHPGIISVSLPANAPGLAVNQQYRWFLTFACETQEDSPPIYVEGVIQRVKLSREITQELQTATPLQQFAIYAQNGIWHEAITTLAKLRQEHPQDPALKTQWQNLLASIRLGNVATEPILSDKH</sequence>
<dbReference type="EMBL" id="AP018174">
    <property type="protein sequence ID" value="BAY17626.1"/>
    <property type="molecule type" value="Genomic_DNA"/>
</dbReference>
<organism evidence="2 3">
    <name type="scientific">Anabaenopsis circularis NIES-21</name>
    <dbReference type="NCBI Taxonomy" id="1085406"/>
    <lineage>
        <taxon>Bacteria</taxon>
        <taxon>Bacillati</taxon>
        <taxon>Cyanobacteriota</taxon>
        <taxon>Cyanophyceae</taxon>
        <taxon>Nostocales</taxon>
        <taxon>Nodulariaceae</taxon>
        <taxon>Anabaenopsis</taxon>
    </lineage>
</organism>